<dbReference type="InterPro" id="IPR014729">
    <property type="entry name" value="Rossmann-like_a/b/a_fold"/>
</dbReference>
<evidence type="ECO:0000313" key="2">
    <source>
        <dbReference type="EMBL" id="RFC85011.1"/>
    </source>
</evidence>
<dbReference type="InterPro" id="IPR030662">
    <property type="entry name" value="DPH6/MJ0570"/>
</dbReference>
<feature type="domain" description="Diphthamide synthase" evidence="1">
    <location>
        <begin position="28"/>
        <end position="240"/>
    </location>
</feature>
<accession>A0A371YU72</accession>
<dbReference type="NCBIfam" id="TIGR00290">
    <property type="entry name" value="MJ0570_dom"/>
    <property type="match status" value="1"/>
</dbReference>
<evidence type="ECO:0000259" key="1">
    <source>
        <dbReference type="Pfam" id="PF01902"/>
    </source>
</evidence>
<name>A0A371YU72_9GAMM</name>
<comment type="caution">
    <text evidence="2">The sequence shown here is derived from an EMBL/GenBank/DDBJ whole genome shotgun (WGS) entry which is preliminary data.</text>
</comment>
<dbReference type="Gene3D" id="3.40.50.620">
    <property type="entry name" value="HUPs"/>
    <property type="match status" value="1"/>
</dbReference>
<evidence type="ECO:0000313" key="3">
    <source>
        <dbReference type="Proteomes" id="UP000240957"/>
    </source>
</evidence>
<dbReference type="PANTHER" id="PTHR12196:SF2">
    <property type="entry name" value="DIPHTHINE--AMMONIA LIGASE"/>
    <property type="match status" value="1"/>
</dbReference>
<dbReference type="AlphaFoldDB" id="A0A371YU72"/>
<keyword evidence="2" id="KW-0436">Ligase</keyword>
<organism evidence="2 3">
    <name type="scientific">Acinetobacter sichuanensis</name>
    <dbReference type="NCBI Taxonomy" id="2136183"/>
    <lineage>
        <taxon>Bacteria</taxon>
        <taxon>Pseudomonadati</taxon>
        <taxon>Pseudomonadota</taxon>
        <taxon>Gammaproteobacteria</taxon>
        <taxon>Moraxellales</taxon>
        <taxon>Moraxellaceae</taxon>
        <taxon>Acinetobacter</taxon>
    </lineage>
</organism>
<sequence length="248" mass="28123">MQAFLSFGVNQLDHIMHKFIPKPLQQRKFVASYSGGKDSSLALYHAMQTGTPVALMIMLEEQGLRSRSHAMPLEIIDAQAAALGLPILKAAATWENYEHEFLHMLDEAKQYGAEILVTGDIDLLGHAQWNQSICDRQDIELCMPLWQKPRLEVVKELISLNFKCIVVTINLNLGMKVEDLGRVLDQSFVDELLARHIDPCGEAGEFHTTMIDAPIFKQPLSVVKGDILYHENYAFLTLKLEHEQHFKE</sequence>
<dbReference type="Pfam" id="PF01902">
    <property type="entry name" value="Diphthami_syn_2"/>
    <property type="match status" value="1"/>
</dbReference>
<dbReference type="CDD" id="cd01994">
    <property type="entry name" value="AANH_PF0828-like"/>
    <property type="match status" value="1"/>
</dbReference>
<protein>
    <submittedName>
        <fullName evidence="2">Diphthine--ammonia ligase</fullName>
        <ecNumber evidence="2">6.3.1.14</ecNumber>
    </submittedName>
</protein>
<reference evidence="2 3" key="1">
    <citation type="submission" date="2018-08" db="EMBL/GenBank/DDBJ databases">
        <title>The draft genome of Acinetobacter sichuanensis strain WCHAc060041.</title>
        <authorList>
            <person name="Qin J."/>
            <person name="Feng Y."/>
            <person name="Zong Z."/>
        </authorList>
    </citation>
    <scope>NUCLEOTIDE SEQUENCE [LARGE SCALE GENOMIC DNA]</scope>
    <source>
        <strain evidence="2 3">WCHAc060041</strain>
    </source>
</reference>
<dbReference type="EMBL" id="PYIX02000003">
    <property type="protein sequence ID" value="RFC85011.1"/>
    <property type="molecule type" value="Genomic_DNA"/>
</dbReference>
<gene>
    <name evidence="2" type="ORF">C9E89_003655</name>
</gene>
<dbReference type="Gene3D" id="3.90.1490.10">
    <property type="entry name" value="putative n-type atp pyrophosphatase, domain 2"/>
    <property type="match status" value="1"/>
</dbReference>
<dbReference type="SUPFAM" id="SSF52402">
    <property type="entry name" value="Adenine nucleotide alpha hydrolases-like"/>
    <property type="match status" value="1"/>
</dbReference>
<dbReference type="GO" id="GO:0017178">
    <property type="term" value="F:diphthine-ammonia ligase activity"/>
    <property type="evidence" value="ECO:0007669"/>
    <property type="project" value="UniProtKB-EC"/>
</dbReference>
<dbReference type="Proteomes" id="UP000240957">
    <property type="component" value="Unassembled WGS sequence"/>
</dbReference>
<proteinExistence type="predicted"/>
<dbReference type="GO" id="GO:0017183">
    <property type="term" value="P:protein histidyl modification to diphthamide"/>
    <property type="evidence" value="ECO:0007669"/>
    <property type="project" value="TreeGrafter"/>
</dbReference>
<dbReference type="InterPro" id="IPR002761">
    <property type="entry name" value="Diphthami_syn_dom"/>
</dbReference>
<dbReference type="PANTHER" id="PTHR12196">
    <property type="entry name" value="DOMAIN OF UNKNOWN FUNCTION 71 DUF71 -CONTAINING PROTEIN"/>
    <property type="match status" value="1"/>
</dbReference>
<dbReference type="EC" id="6.3.1.14" evidence="2"/>
<dbReference type="OrthoDB" id="3572539at2"/>